<dbReference type="PANTHER" id="PTHR19277">
    <property type="entry name" value="PENTRAXIN"/>
    <property type="match status" value="1"/>
</dbReference>
<protein>
    <submittedName>
        <fullName evidence="10 11">Uncharacterized protein</fullName>
    </submittedName>
</protein>
<evidence type="ECO:0000256" key="7">
    <source>
        <dbReference type="SAM" id="SignalP"/>
    </source>
</evidence>
<evidence type="ECO:0000256" key="3">
    <source>
        <dbReference type="ARBA" id="ARBA00022837"/>
    </source>
</evidence>
<dbReference type="InterPro" id="IPR036445">
    <property type="entry name" value="GPCR_2_extracell_dom_sf"/>
</dbReference>
<dbReference type="PANTHER" id="PTHR19277:SF125">
    <property type="entry name" value="B6"/>
    <property type="match status" value="1"/>
</dbReference>
<accession>R7TT23</accession>
<reference evidence="12" key="1">
    <citation type="submission" date="2012-12" db="EMBL/GenBank/DDBJ databases">
        <authorList>
            <person name="Hellsten U."/>
            <person name="Grimwood J."/>
            <person name="Chapman J.A."/>
            <person name="Shapiro H."/>
            <person name="Aerts A."/>
            <person name="Otillar R.P."/>
            <person name="Terry A.Y."/>
            <person name="Boore J.L."/>
            <person name="Simakov O."/>
            <person name="Marletaz F."/>
            <person name="Cho S.-J."/>
            <person name="Edsinger-Gonzales E."/>
            <person name="Havlak P."/>
            <person name="Kuo D.-H."/>
            <person name="Larsson T."/>
            <person name="Lv J."/>
            <person name="Arendt D."/>
            <person name="Savage R."/>
            <person name="Osoegawa K."/>
            <person name="de Jong P."/>
            <person name="Lindberg D.R."/>
            <person name="Seaver E.C."/>
            <person name="Weisblat D.A."/>
            <person name="Putnam N.H."/>
            <person name="Grigoriev I.V."/>
            <person name="Rokhsar D.S."/>
        </authorList>
    </citation>
    <scope>NUCLEOTIDE SEQUENCE</scope>
    <source>
        <strain evidence="12">I ESC-2004</strain>
    </source>
</reference>
<dbReference type="SMART" id="SM00159">
    <property type="entry name" value="PTX"/>
    <property type="match status" value="1"/>
</dbReference>
<dbReference type="InterPro" id="IPR001759">
    <property type="entry name" value="PTX_dom"/>
</dbReference>
<dbReference type="OrthoDB" id="547680at2759"/>
<reference evidence="10 12" key="2">
    <citation type="journal article" date="2013" name="Nature">
        <title>Insights into bilaterian evolution from three spiralian genomes.</title>
        <authorList>
            <person name="Simakov O."/>
            <person name="Marletaz F."/>
            <person name="Cho S.J."/>
            <person name="Edsinger-Gonzales E."/>
            <person name="Havlak P."/>
            <person name="Hellsten U."/>
            <person name="Kuo D.H."/>
            <person name="Larsson T."/>
            <person name="Lv J."/>
            <person name="Arendt D."/>
            <person name="Savage R."/>
            <person name="Osoegawa K."/>
            <person name="de Jong P."/>
            <person name="Grimwood J."/>
            <person name="Chapman J.A."/>
            <person name="Shapiro H."/>
            <person name="Aerts A."/>
            <person name="Otillar R.P."/>
            <person name="Terry A.Y."/>
            <person name="Boore J.L."/>
            <person name="Grigoriev I.V."/>
            <person name="Lindberg D.R."/>
            <person name="Seaver E.C."/>
            <person name="Weisblat D.A."/>
            <person name="Putnam N.H."/>
            <person name="Rokhsar D.S."/>
        </authorList>
    </citation>
    <scope>NUCLEOTIDE SEQUENCE</scope>
    <source>
        <strain evidence="10 12">I ESC-2004</strain>
    </source>
</reference>
<feature type="domain" description="G-protein coupled receptors family 2 profile 1" evidence="8">
    <location>
        <begin position="241"/>
        <end position="333"/>
    </location>
</feature>
<dbReference type="PRINTS" id="PR00895">
    <property type="entry name" value="PENTAXIN"/>
</dbReference>
<feature type="signal peptide" evidence="7">
    <location>
        <begin position="1"/>
        <end position="29"/>
    </location>
</feature>
<evidence type="ECO:0000313" key="12">
    <source>
        <dbReference type="Proteomes" id="UP000014760"/>
    </source>
</evidence>
<comment type="cofactor">
    <cofactor evidence="1">
        <name>Ca(2+)</name>
        <dbReference type="ChEBI" id="CHEBI:29108"/>
    </cofactor>
</comment>
<dbReference type="PROSITE" id="PS50227">
    <property type="entry name" value="G_PROTEIN_RECEP_F2_3"/>
    <property type="match status" value="1"/>
</dbReference>
<dbReference type="PROSITE" id="PS51828">
    <property type="entry name" value="PTX_2"/>
    <property type="match status" value="1"/>
</dbReference>
<keyword evidence="7" id="KW-0732">Signal</keyword>
<evidence type="ECO:0000259" key="8">
    <source>
        <dbReference type="PROSITE" id="PS50227"/>
    </source>
</evidence>
<organism evidence="10">
    <name type="scientific">Capitella teleta</name>
    <name type="common">Polychaete worm</name>
    <dbReference type="NCBI Taxonomy" id="283909"/>
    <lineage>
        <taxon>Eukaryota</taxon>
        <taxon>Metazoa</taxon>
        <taxon>Spiralia</taxon>
        <taxon>Lophotrochozoa</taxon>
        <taxon>Annelida</taxon>
        <taxon>Polychaeta</taxon>
        <taxon>Sedentaria</taxon>
        <taxon>Scolecida</taxon>
        <taxon>Capitellidae</taxon>
        <taxon>Capitella</taxon>
    </lineage>
</organism>
<evidence type="ECO:0000313" key="11">
    <source>
        <dbReference type="EnsemblMetazoa" id="CapteP221005"/>
    </source>
</evidence>
<dbReference type="GO" id="GO:0046872">
    <property type="term" value="F:metal ion binding"/>
    <property type="evidence" value="ECO:0007669"/>
    <property type="project" value="UniProtKB-KW"/>
</dbReference>
<dbReference type="AlphaFoldDB" id="R7TT23"/>
<dbReference type="InterPro" id="IPR013320">
    <property type="entry name" value="ConA-like_dom_sf"/>
</dbReference>
<dbReference type="Pfam" id="PF00354">
    <property type="entry name" value="Pentaxin"/>
    <property type="match status" value="1"/>
</dbReference>
<dbReference type="InterPro" id="IPR051360">
    <property type="entry name" value="Neuronal_Pentraxin_Related"/>
</dbReference>
<dbReference type="HOGENOM" id="CLU_447085_0_0_1"/>
<evidence type="ECO:0000256" key="4">
    <source>
        <dbReference type="ARBA" id="ARBA00023157"/>
    </source>
</evidence>
<keyword evidence="4" id="KW-1015">Disulfide bond</keyword>
<dbReference type="Gene3D" id="4.10.1240.10">
    <property type="entry name" value="GPCR, family 2, extracellular hormone receptor domain"/>
    <property type="match status" value="1"/>
</dbReference>
<reference evidence="11" key="3">
    <citation type="submission" date="2015-06" db="UniProtKB">
        <authorList>
            <consortium name="EnsemblMetazoa"/>
        </authorList>
    </citation>
    <scope>IDENTIFICATION</scope>
</reference>
<evidence type="ECO:0000256" key="2">
    <source>
        <dbReference type="ARBA" id="ARBA00022723"/>
    </source>
</evidence>
<name>R7TT23_CAPTE</name>
<dbReference type="InterPro" id="IPR001879">
    <property type="entry name" value="GPCR_2_extracellular_dom"/>
</dbReference>
<dbReference type="GO" id="GO:0016020">
    <property type="term" value="C:membrane"/>
    <property type="evidence" value="ECO:0007669"/>
    <property type="project" value="InterPro"/>
</dbReference>
<sequence>MTALDAASSVTKGATILLLHLIADAVVCAFCHSSYYHPPLCVDHPEGYSCECGPGFRWNTQTCVALGLNSRLEFAEAEPVRYALLQDRSFPELHNFTIALWIRVESSDHPGTIMSYSHADHLDLLKITSGPTLRLKIQEEEIITGYKINASTWVHLAWTWSADGSYILFINDLVKKGKAPKADKVVPGGGRLVLGQGAEIQGKGYDTKFAFVGDIGGVNIWDHALSRQSIKEIASDCNLINCGNVVEWADFRSGTRGFVKLRWPSVIGGPQCNTATLANVRWDRTPAGDNATVMCPNQDRDANKIAYRECVRDDEANDGRWLDPIMDACISHAELTFKRAARDLVSSEADPSQGPAVLSLIEALDNQTAIVSYESILDIAVSAILDIFKPGKSMFGLDRDYDQRLYPSIEDTRNFAKSTCALVDHLIAERNSAGWGAMLPSGDQGIHLLASWQLFVDLIIRSNRLHVTRADITGGDQTVFTQSLPKLSLVVQHIARESHLTIQLPIPKVVVGEDAVDGQSTTEPVHIWFDKNITESQEIDVSLSWLNNPHLVPNHNVTPKVKDDNINSAFLHVVIEGKASPYDFSIVATFHYIHTFNISNPECVMLRVNNG</sequence>
<dbReference type="EMBL" id="KB308726">
    <property type="protein sequence ID" value="ELT96762.1"/>
    <property type="molecule type" value="Genomic_DNA"/>
</dbReference>
<evidence type="ECO:0000259" key="9">
    <source>
        <dbReference type="PROSITE" id="PS51828"/>
    </source>
</evidence>
<dbReference type="EMBL" id="AMQN01011166">
    <property type="status" value="NOT_ANNOTATED_CDS"/>
    <property type="molecule type" value="Genomic_DNA"/>
</dbReference>
<dbReference type="SUPFAM" id="SSF111418">
    <property type="entry name" value="Hormone receptor domain"/>
    <property type="match status" value="1"/>
</dbReference>
<keyword evidence="12" id="KW-1185">Reference proteome</keyword>
<dbReference type="CDD" id="cd00054">
    <property type="entry name" value="EGF_CA"/>
    <property type="match status" value="1"/>
</dbReference>
<proteinExistence type="predicted"/>
<evidence type="ECO:0000256" key="5">
    <source>
        <dbReference type="ARBA" id="ARBA00023180"/>
    </source>
</evidence>
<keyword evidence="3" id="KW-0106">Calcium</keyword>
<dbReference type="SUPFAM" id="SSF49899">
    <property type="entry name" value="Concanavalin A-like lectins/glucanases"/>
    <property type="match status" value="1"/>
</dbReference>
<keyword evidence="5" id="KW-0325">Glycoprotein</keyword>
<keyword evidence="2" id="KW-0479">Metal-binding</keyword>
<dbReference type="EnsemblMetazoa" id="CapteT221005">
    <property type="protein sequence ID" value="CapteP221005"/>
    <property type="gene ID" value="CapteG221005"/>
</dbReference>
<gene>
    <name evidence="10" type="ORF">CAPTEDRAFT_221005</name>
</gene>
<dbReference type="GO" id="GO:0004930">
    <property type="term" value="F:G protein-coupled receptor activity"/>
    <property type="evidence" value="ECO:0007669"/>
    <property type="project" value="InterPro"/>
</dbReference>
<evidence type="ECO:0000256" key="1">
    <source>
        <dbReference type="ARBA" id="ARBA00001913"/>
    </source>
</evidence>
<dbReference type="Gene3D" id="2.60.120.200">
    <property type="match status" value="1"/>
</dbReference>
<feature type="domain" description="Pentraxin (PTX)" evidence="9">
    <location>
        <begin position="68"/>
        <end position="268"/>
    </location>
</feature>
<dbReference type="Proteomes" id="UP000014760">
    <property type="component" value="Unassembled WGS sequence"/>
</dbReference>
<comment type="caution">
    <text evidence="6">Lacks conserved residue(s) required for the propagation of feature annotation.</text>
</comment>
<evidence type="ECO:0000313" key="10">
    <source>
        <dbReference type="EMBL" id="ELT96762.1"/>
    </source>
</evidence>
<dbReference type="OMA" id="DAWEYSK"/>
<feature type="chain" id="PRO_5008787313" evidence="7">
    <location>
        <begin position="30"/>
        <end position="611"/>
    </location>
</feature>
<evidence type="ECO:0000256" key="6">
    <source>
        <dbReference type="PROSITE-ProRule" id="PRU01172"/>
    </source>
</evidence>
<dbReference type="STRING" id="283909.R7TT23"/>